<protein>
    <submittedName>
        <fullName evidence="1">tRNA:m(4)X modification enzyme TRM13</fullName>
    </submittedName>
</protein>
<name>A0ABC9W6E3_GRUJA</name>
<dbReference type="Proteomes" id="UP001623348">
    <property type="component" value="Unassembled WGS sequence"/>
</dbReference>
<comment type="caution">
    <text evidence="1">The sequence shown here is derived from an EMBL/GenBank/DDBJ whole genome shotgun (WGS) entry which is preliminary data.</text>
</comment>
<organism evidence="1 2">
    <name type="scientific">Grus japonensis</name>
    <name type="common">Japanese crane</name>
    <name type="synonym">Red-crowned crane</name>
    <dbReference type="NCBI Taxonomy" id="30415"/>
    <lineage>
        <taxon>Eukaryota</taxon>
        <taxon>Metazoa</taxon>
        <taxon>Chordata</taxon>
        <taxon>Craniata</taxon>
        <taxon>Vertebrata</taxon>
        <taxon>Euteleostomi</taxon>
        <taxon>Archelosauria</taxon>
        <taxon>Archosauria</taxon>
        <taxon>Dinosauria</taxon>
        <taxon>Saurischia</taxon>
        <taxon>Theropoda</taxon>
        <taxon>Coelurosauria</taxon>
        <taxon>Aves</taxon>
        <taxon>Neognathae</taxon>
        <taxon>Neoaves</taxon>
        <taxon>Gruiformes</taxon>
        <taxon>Gruidae</taxon>
        <taxon>Grus</taxon>
    </lineage>
</organism>
<proteinExistence type="predicted"/>
<dbReference type="Gene3D" id="3.10.320.10">
    <property type="entry name" value="Class II Histocompatibility Antigen, M Beta Chain, Chain B, domain 1"/>
    <property type="match status" value="1"/>
</dbReference>
<dbReference type="InterPro" id="IPR014745">
    <property type="entry name" value="MHC_II_a/b_N"/>
</dbReference>
<sequence>MTSLRIPEFKTSWFVALAVMIGMRSNMALHADCPEHFLLQQKQERHYMNGTQQVGYLARFIWEICSYHREVNGGADIHLQPVEKTMVGQAVPLQPMEEDSGADIHL</sequence>
<reference evidence="1 2" key="1">
    <citation type="submission" date="2024-06" db="EMBL/GenBank/DDBJ databases">
        <title>The draft genome of Grus japonensis, version 3.</title>
        <authorList>
            <person name="Nabeshima K."/>
            <person name="Suzuki S."/>
            <person name="Onuma M."/>
        </authorList>
    </citation>
    <scope>NUCLEOTIDE SEQUENCE [LARGE SCALE GENOMIC DNA]</scope>
    <source>
        <strain evidence="1 2">451A</strain>
    </source>
</reference>
<gene>
    <name evidence="1" type="ORF">GRJ2_000558800</name>
</gene>
<evidence type="ECO:0000313" key="1">
    <source>
        <dbReference type="EMBL" id="GAB0180935.1"/>
    </source>
</evidence>
<keyword evidence="2" id="KW-1185">Reference proteome</keyword>
<dbReference type="EMBL" id="BAAFJT010000001">
    <property type="protein sequence ID" value="GAB0180935.1"/>
    <property type="molecule type" value="Genomic_DNA"/>
</dbReference>
<dbReference type="AlphaFoldDB" id="A0ABC9W6E3"/>
<evidence type="ECO:0000313" key="2">
    <source>
        <dbReference type="Proteomes" id="UP001623348"/>
    </source>
</evidence>
<accession>A0ABC9W6E3</accession>